<dbReference type="Proteomes" id="UP000199645">
    <property type="component" value="Unassembled WGS sequence"/>
</dbReference>
<reference evidence="2 3" key="1">
    <citation type="submission" date="2016-10" db="EMBL/GenBank/DDBJ databases">
        <authorList>
            <person name="de Groot N.N."/>
        </authorList>
    </citation>
    <scope>NUCLEOTIDE SEQUENCE [LARGE SCALE GENOMIC DNA]</scope>
    <source>
        <strain evidence="2 3">DSM 43019</strain>
    </source>
</reference>
<protein>
    <recommendedName>
        <fullName evidence="1">NACHT N-terminal Helical domain-containing protein</fullName>
    </recommendedName>
</protein>
<gene>
    <name evidence="2" type="ORF">SAMN05421541_13212</name>
</gene>
<sequence length="1075" mass="118195">MAPSPYSLDGARAILSGPDDGWAQKLGALLGAGVLAAGPAGVVAGSAGLLTVWGWVDQKNELVGLLTTLVGLGRDRLRGGRTADRDDVLAATHTALVYGAFFAAIRDSVGPVYDRIGVTDDDKQRLTDQAAATLAHDHLTRPFSTARVPLPWAGSGFHDNRDTAIAGLYRELASLSIRFFQHFACWERAEVDSPAQPLIEDVVERALRRYDAEYRSLAADVGEFEIWAMLGEHRATQLAAGRAVDSLARLERLVISFAGAARQQAGRVRRANANFNRAVLADPIVTAGVSDDLPDLEIPTIEAAYLSPSFRWTVMGADSRPADEDWWNRAGVEGTDLDAFLAAYFASPQSHERPLVVLGHPGSGKSMFTKVCAARLSGSDAFAVARIPLRKVPDATAPVYRQFADTLGRATQGHVEWDELNEASDGATRVLLIDGLDEFMQASGTSESNYLASVVDFQRTERKVGHPVAVVVTSRTLVADLARIPGGCLVVKLEDFRPEQVEMWLDIWRRANPRREHGIPAIESVLSYGGMARQPLLLLLLVLYGVSSGLPAMAEESTPAQIYGDILRRFIKRELGKPTDTETDAGEETLIRAELWRLGIAAFAMFNRGRHYVEEELLLDDLHALDPAPAPQRPAPRRGIALNSARRVLGRFFFIHSAEAGERHEGRSYEFLHATFSEYLIAHFIRSELAELWESRDRPSSQNWDDDRLYALLSHHTLDSGASAVLPFVRQLHAHPDSVAGARRILRILIRESGNRWGPGRFGAYEPSPGGYVERFATYTANLMLLLLAVEEMPVTIESISPPGAPASWWPRLVRIWEAYLGPELLGRMAPDRVPERAVSDGGKGEAQHTVHAHWLASDRLEAMIANAGHGLMGFDVDSPDLEINVMGLVGRAFTEPDNSLESTWAVQEILDPASGRSIDHNALPALAAYVAQNPEAFTLDEVERLMGFHEREIARFAMRWSKAILVAQYPKMSDNMRAKLIIRQTATYDPPFVALLAGVVVWGDEWAASAYILERTPEPRRSSAQALRPMVAGMAGFVDPRRQVLIVAHELARRDRESDGGHSDIEAEAAEDYW</sequence>
<dbReference type="AlphaFoldDB" id="A0A1I2MNV7"/>
<dbReference type="OrthoDB" id="419933at2"/>
<accession>A0A1I2MNV7</accession>
<evidence type="ECO:0000259" key="1">
    <source>
        <dbReference type="Pfam" id="PF22738"/>
    </source>
</evidence>
<dbReference type="SUPFAM" id="SSF52540">
    <property type="entry name" value="P-loop containing nucleoside triphosphate hydrolases"/>
    <property type="match status" value="1"/>
</dbReference>
<keyword evidence="3" id="KW-1185">Reference proteome</keyword>
<proteinExistence type="predicted"/>
<dbReference type="STRING" id="35752.SAMN05421541_13212"/>
<feature type="domain" description="NACHT N-terminal Helical" evidence="1">
    <location>
        <begin position="4"/>
        <end position="232"/>
    </location>
</feature>
<dbReference type="InterPro" id="IPR054567">
    <property type="entry name" value="NNH7"/>
</dbReference>
<dbReference type="Gene3D" id="3.40.50.300">
    <property type="entry name" value="P-loop containing nucleotide triphosphate hydrolases"/>
    <property type="match status" value="1"/>
</dbReference>
<evidence type="ECO:0000313" key="3">
    <source>
        <dbReference type="Proteomes" id="UP000199645"/>
    </source>
</evidence>
<evidence type="ECO:0000313" key="2">
    <source>
        <dbReference type="EMBL" id="SFF93113.1"/>
    </source>
</evidence>
<name>A0A1I2MNV7_9ACTN</name>
<dbReference type="RefSeq" id="WP_143134197.1">
    <property type="nucleotide sequence ID" value="NZ_BOMT01000111.1"/>
</dbReference>
<dbReference type="InterPro" id="IPR027417">
    <property type="entry name" value="P-loop_NTPase"/>
</dbReference>
<organism evidence="2 3">
    <name type="scientific">Actinoplanes philippinensis</name>
    <dbReference type="NCBI Taxonomy" id="35752"/>
    <lineage>
        <taxon>Bacteria</taxon>
        <taxon>Bacillati</taxon>
        <taxon>Actinomycetota</taxon>
        <taxon>Actinomycetes</taxon>
        <taxon>Micromonosporales</taxon>
        <taxon>Micromonosporaceae</taxon>
        <taxon>Actinoplanes</taxon>
    </lineage>
</organism>
<dbReference type="Pfam" id="PF22738">
    <property type="entry name" value="NNH7"/>
    <property type="match status" value="1"/>
</dbReference>
<dbReference type="EMBL" id="FONV01000032">
    <property type="protein sequence ID" value="SFF93113.1"/>
    <property type="molecule type" value="Genomic_DNA"/>
</dbReference>